<keyword evidence="5" id="KW-1185">Reference proteome</keyword>
<dbReference type="EnsemblMetazoa" id="CapteT219336">
    <property type="protein sequence ID" value="CapteP219336"/>
    <property type="gene ID" value="CapteG219336"/>
</dbReference>
<dbReference type="GO" id="GO:0005783">
    <property type="term" value="C:endoplasmic reticulum"/>
    <property type="evidence" value="ECO:0007669"/>
    <property type="project" value="TreeGrafter"/>
</dbReference>
<keyword evidence="2" id="KW-0560">Oxidoreductase</keyword>
<evidence type="ECO:0000313" key="5">
    <source>
        <dbReference type="Proteomes" id="UP000014760"/>
    </source>
</evidence>
<evidence type="ECO:0000313" key="4">
    <source>
        <dbReference type="EnsemblMetazoa" id="CapteP219336"/>
    </source>
</evidence>
<sequence length="194" mass="22117">MSAYRIISLSSSVRSVKNWLIKKNNAFHSQTIQDIINVNCHSVTMMTRLVLPGMVERRRGVIVNNASASSIYPLPLLSVYSATKAYVDFFSRALDQEYKSKGVVIQSLMPFFVSTKMSRLRANMFIPTATNYVKSALGTIGLQARTFGCISHAVQEWAYTRIPQWLRETLAMRVMCKARRSLLNKEHSRIFRSE</sequence>
<gene>
    <name evidence="3" type="ORF">CAPTEDRAFT_219336</name>
</gene>
<dbReference type="PANTHER" id="PTHR43899:SF13">
    <property type="entry name" value="RH59310P"/>
    <property type="match status" value="1"/>
</dbReference>
<dbReference type="PANTHER" id="PTHR43899">
    <property type="entry name" value="RH59310P"/>
    <property type="match status" value="1"/>
</dbReference>
<dbReference type="OrthoDB" id="5545019at2759"/>
<dbReference type="SUPFAM" id="SSF51735">
    <property type="entry name" value="NAD(P)-binding Rossmann-fold domains"/>
    <property type="match status" value="1"/>
</dbReference>
<reference evidence="5" key="1">
    <citation type="submission" date="2012-12" db="EMBL/GenBank/DDBJ databases">
        <authorList>
            <person name="Hellsten U."/>
            <person name="Grimwood J."/>
            <person name="Chapman J.A."/>
            <person name="Shapiro H."/>
            <person name="Aerts A."/>
            <person name="Otillar R.P."/>
            <person name="Terry A.Y."/>
            <person name="Boore J.L."/>
            <person name="Simakov O."/>
            <person name="Marletaz F."/>
            <person name="Cho S.-J."/>
            <person name="Edsinger-Gonzales E."/>
            <person name="Havlak P."/>
            <person name="Kuo D.-H."/>
            <person name="Larsson T."/>
            <person name="Lv J."/>
            <person name="Arendt D."/>
            <person name="Savage R."/>
            <person name="Osoegawa K."/>
            <person name="de Jong P."/>
            <person name="Lindberg D.R."/>
            <person name="Seaver E.C."/>
            <person name="Weisblat D.A."/>
            <person name="Putnam N.H."/>
            <person name="Grigoriev I.V."/>
            <person name="Rokhsar D.S."/>
        </authorList>
    </citation>
    <scope>NUCLEOTIDE SEQUENCE</scope>
    <source>
        <strain evidence="5">I ESC-2004</strain>
    </source>
</reference>
<name>R7UAQ9_CAPTE</name>
<reference evidence="4" key="3">
    <citation type="submission" date="2015-06" db="UniProtKB">
        <authorList>
            <consortium name="EnsemblMetazoa"/>
        </authorList>
    </citation>
    <scope>IDENTIFICATION</scope>
</reference>
<dbReference type="Gene3D" id="3.40.50.720">
    <property type="entry name" value="NAD(P)-binding Rossmann-like Domain"/>
    <property type="match status" value="1"/>
</dbReference>
<dbReference type="InterPro" id="IPR036291">
    <property type="entry name" value="NAD(P)-bd_dom_sf"/>
</dbReference>
<reference evidence="3 5" key="2">
    <citation type="journal article" date="2013" name="Nature">
        <title>Insights into bilaterian evolution from three spiralian genomes.</title>
        <authorList>
            <person name="Simakov O."/>
            <person name="Marletaz F."/>
            <person name="Cho S.J."/>
            <person name="Edsinger-Gonzales E."/>
            <person name="Havlak P."/>
            <person name="Hellsten U."/>
            <person name="Kuo D.H."/>
            <person name="Larsson T."/>
            <person name="Lv J."/>
            <person name="Arendt D."/>
            <person name="Savage R."/>
            <person name="Osoegawa K."/>
            <person name="de Jong P."/>
            <person name="Grimwood J."/>
            <person name="Chapman J.A."/>
            <person name="Shapiro H."/>
            <person name="Aerts A."/>
            <person name="Otillar R.P."/>
            <person name="Terry A.Y."/>
            <person name="Boore J.L."/>
            <person name="Grigoriev I.V."/>
            <person name="Lindberg D.R."/>
            <person name="Seaver E.C."/>
            <person name="Weisblat D.A."/>
            <person name="Putnam N.H."/>
            <person name="Rokhsar D.S."/>
        </authorList>
    </citation>
    <scope>NUCLEOTIDE SEQUENCE</scope>
    <source>
        <strain evidence="3 5">I ESC-2004</strain>
    </source>
</reference>
<dbReference type="AlphaFoldDB" id="R7UAQ9"/>
<dbReference type="OMA" id="VATKMAN"/>
<evidence type="ECO:0000256" key="2">
    <source>
        <dbReference type="ARBA" id="ARBA00023002"/>
    </source>
</evidence>
<dbReference type="InterPro" id="IPR002347">
    <property type="entry name" value="SDR_fam"/>
</dbReference>
<protein>
    <submittedName>
        <fullName evidence="3 4">Uncharacterized protein</fullName>
    </submittedName>
</protein>
<evidence type="ECO:0000256" key="1">
    <source>
        <dbReference type="ARBA" id="ARBA00006484"/>
    </source>
</evidence>
<dbReference type="Proteomes" id="UP000014760">
    <property type="component" value="Unassembled WGS sequence"/>
</dbReference>
<dbReference type="HOGENOM" id="CLU_010194_38_4_1"/>
<accession>R7UAQ9</accession>
<dbReference type="Pfam" id="PF00106">
    <property type="entry name" value="adh_short"/>
    <property type="match status" value="1"/>
</dbReference>
<dbReference type="GO" id="GO:0016491">
    <property type="term" value="F:oxidoreductase activity"/>
    <property type="evidence" value="ECO:0007669"/>
    <property type="project" value="UniProtKB-KW"/>
</dbReference>
<proteinExistence type="inferred from homology"/>
<dbReference type="InterPro" id="IPR051019">
    <property type="entry name" value="VLCFA-Steroid_DH"/>
</dbReference>
<dbReference type="PRINTS" id="PR00081">
    <property type="entry name" value="GDHRDH"/>
</dbReference>
<dbReference type="EMBL" id="AMQN01008595">
    <property type="status" value="NOT_ANNOTATED_CDS"/>
    <property type="molecule type" value="Genomic_DNA"/>
</dbReference>
<organism evidence="3">
    <name type="scientific">Capitella teleta</name>
    <name type="common">Polychaete worm</name>
    <dbReference type="NCBI Taxonomy" id="283909"/>
    <lineage>
        <taxon>Eukaryota</taxon>
        <taxon>Metazoa</taxon>
        <taxon>Spiralia</taxon>
        <taxon>Lophotrochozoa</taxon>
        <taxon>Annelida</taxon>
        <taxon>Polychaeta</taxon>
        <taxon>Sedentaria</taxon>
        <taxon>Scolecida</taxon>
        <taxon>Capitellidae</taxon>
        <taxon>Capitella</taxon>
    </lineage>
</organism>
<evidence type="ECO:0000313" key="3">
    <source>
        <dbReference type="EMBL" id="ELU03064.1"/>
    </source>
</evidence>
<dbReference type="EMBL" id="KB303505">
    <property type="protein sequence ID" value="ELU03064.1"/>
    <property type="molecule type" value="Genomic_DNA"/>
</dbReference>
<dbReference type="STRING" id="283909.R7UAQ9"/>
<comment type="similarity">
    <text evidence="1">Belongs to the short-chain dehydrogenases/reductases (SDR) family.</text>
</comment>